<evidence type="ECO:0000313" key="3">
    <source>
        <dbReference type="EMBL" id="KAG5164580.1"/>
    </source>
</evidence>
<dbReference type="OrthoDB" id="3200163at2759"/>
<gene>
    <name evidence="3" type="ORF">JR316_010217</name>
</gene>
<organism evidence="3">
    <name type="scientific">Psilocybe cubensis</name>
    <name type="common">Psychedelic mushroom</name>
    <name type="synonym">Stropharia cubensis</name>
    <dbReference type="NCBI Taxonomy" id="181762"/>
    <lineage>
        <taxon>Eukaryota</taxon>
        <taxon>Fungi</taxon>
        <taxon>Dikarya</taxon>
        <taxon>Basidiomycota</taxon>
        <taxon>Agaricomycotina</taxon>
        <taxon>Agaricomycetes</taxon>
        <taxon>Agaricomycetidae</taxon>
        <taxon>Agaricales</taxon>
        <taxon>Agaricineae</taxon>
        <taxon>Strophariaceae</taxon>
        <taxon>Psilocybe</taxon>
    </lineage>
</organism>
<comment type="caution">
    <text evidence="3">The sequence shown here is derived from an EMBL/GenBank/DDBJ whole genome shotgun (WGS) entry which is preliminary data.</text>
</comment>
<dbReference type="PANTHER" id="PTHR43142">
    <property type="entry name" value="CARBOXYLIC ESTER HYDROLASE"/>
    <property type="match status" value="1"/>
</dbReference>
<evidence type="ECO:0000259" key="2">
    <source>
        <dbReference type="Pfam" id="PF00135"/>
    </source>
</evidence>
<dbReference type="Gene3D" id="3.40.50.1820">
    <property type="entry name" value="alpha/beta hydrolase"/>
    <property type="match status" value="1"/>
</dbReference>
<reference evidence="3" key="1">
    <citation type="submission" date="2021-02" db="EMBL/GenBank/DDBJ databases">
        <title>Psilocybe cubensis genome.</title>
        <authorList>
            <person name="Mckernan K.J."/>
            <person name="Crawford S."/>
            <person name="Trippe A."/>
            <person name="Kane L.T."/>
            <person name="Mclaughlin S."/>
        </authorList>
    </citation>
    <scope>NUCLEOTIDE SEQUENCE [LARGE SCALE GENOMIC DNA]</scope>
    <source>
        <strain evidence="3">MGC-MH-2018</strain>
    </source>
</reference>
<accession>A0A8H7XRY2</accession>
<feature type="domain" description="Carboxylesterase type B" evidence="2">
    <location>
        <begin position="33"/>
        <end position="262"/>
    </location>
</feature>
<dbReference type="PANTHER" id="PTHR43142:SF5">
    <property type="entry name" value="CARBOXYLIC ESTER HYDROLASE"/>
    <property type="match status" value="1"/>
</dbReference>
<dbReference type="SUPFAM" id="SSF53474">
    <property type="entry name" value="alpha/beta-Hydrolases"/>
    <property type="match status" value="1"/>
</dbReference>
<evidence type="ECO:0000256" key="1">
    <source>
        <dbReference type="SAM" id="MobiDB-lite"/>
    </source>
</evidence>
<sequence length="700" mass="77459">MPVPGSSQELYPKHHHLGLEATFCGLEHPLSTPDTPIHQFLGIKYAHIPARFRQSVLCTTYPPIVDASKHGPICPQQRATKSMEETLFGIPLDEIPNQNLKQDEFECLNLNITCPAGLTPDSRLPVMIWVHGGGDRGSGSEWYYDGGAIVRKSIRYNKPIILVTFNYDIASASVSWASPPTPLFVTTTKQLASMGPEIMASLRDQRNANDWVHRYISEFGGDPNNITLFGSGSGAADIVCHLLSQANLTRPIFHQSIIQSPVFEPTLPDVGSAGWCLSRVVSALQLTNIEKYRNIEVEKLLGLGQTLRVVDDRVFFRDGWQNFLGPKPNGGHSLTEHSRIHHGVLNNLLRPTGQRSKSRSRSRSAIRNLRSPSRPKAKAIPTIPEHTHHITQPIIIGDSSADSYLWSNPISLWTSAGVVRRLKAVCQSLSKTSAILRAYDVSQYTPEEEITERVLELVNDARVAWPTHCIAQNAAQERGDHGVWRFVFDQEGPSRGIPHHAADLMYLFDNVPLPASAKMGAVMEMDMFSVELDDDVSDELEDEPCVSPGIASPCPGADGEGDCARGRTRCRGDSFSSALAAKCESIAPRESKGGSSSSSSEQDAEQDEWLVAPVDEYSYCRVRDAMQERWISFAYGEVPWREDKVFVFGPEGETGERSREIFEGRRRRRLWSEALEPLGAALVQKLGVELSRGPAHGADR</sequence>
<dbReference type="AlphaFoldDB" id="A0A8H7XRY2"/>
<feature type="region of interest" description="Disordered" evidence="1">
    <location>
        <begin position="539"/>
        <end position="563"/>
    </location>
</feature>
<dbReference type="InterPro" id="IPR029058">
    <property type="entry name" value="AB_hydrolase_fold"/>
</dbReference>
<name>A0A8H7XRY2_PSICU</name>
<feature type="region of interest" description="Disordered" evidence="1">
    <location>
        <begin position="587"/>
        <end position="607"/>
    </location>
</feature>
<proteinExistence type="predicted"/>
<protein>
    <recommendedName>
        <fullName evidence="2">Carboxylesterase type B domain-containing protein</fullName>
    </recommendedName>
</protein>
<dbReference type="Pfam" id="PF00135">
    <property type="entry name" value="COesterase"/>
    <property type="match status" value="1"/>
</dbReference>
<feature type="region of interest" description="Disordered" evidence="1">
    <location>
        <begin position="350"/>
        <end position="379"/>
    </location>
</feature>
<dbReference type="InterPro" id="IPR002018">
    <property type="entry name" value="CarbesteraseB"/>
</dbReference>
<dbReference type="EMBL" id="JAFIQS010000011">
    <property type="protein sequence ID" value="KAG5164580.1"/>
    <property type="molecule type" value="Genomic_DNA"/>
</dbReference>